<feature type="chain" id="PRO_5039412038" description="Secreted protein" evidence="1">
    <location>
        <begin position="28"/>
        <end position="113"/>
    </location>
</feature>
<reference evidence="2" key="1">
    <citation type="submission" date="2021-01" db="EMBL/GenBank/DDBJ databases">
        <title>Adiantum capillus-veneris genome.</title>
        <authorList>
            <person name="Fang Y."/>
            <person name="Liao Q."/>
        </authorList>
    </citation>
    <scope>NUCLEOTIDE SEQUENCE</scope>
    <source>
        <strain evidence="2">H3</strain>
        <tissue evidence="2">Leaf</tissue>
    </source>
</reference>
<organism evidence="2 3">
    <name type="scientific">Adiantum capillus-veneris</name>
    <name type="common">Maidenhair fern</name>
    <dbReference type="NCBI Taxonomy" id="13818"/>
    <lineage>
        <taxon>Eukaryota</taxon>
        <taxon>Viridiplantae</taxon>
        <taxon>Streptophyta</taxon>
        <taxon>Embryophyta</taxon>
        <taxon>Tracheophyta</taxon>
        <taxon>Polypodiopsida</taxon>
        <taxon>Polypodiidae</taxon>
        <taxon>Polypodiales</taxon>
        <taxon>Pteridineae</taxon>
        <taxon>Pteridaceae</taxon>
        <taxon>Vittarioideae</taxon>
        <taxon>Adiantum</taxon>
    </lineage>
</organism>
<keyword evidence="3" id="KW-1185">Reference proteome</keyword>
<evidence type="ECO:0000313" key="3">
    <source>
        <dbReference type="Proteomes" id="UP000886520"/>
    </source>
</evidence>
<gene>
    <name evidence="2" type="ORF">GOP47_0003180</name>
</gene>
<evidence type="ECO:0000313" key="2">
    <source>
        <dbReference type="EMBL" id="KAI5083437.1"/>
    </source>
</evidence>
<dbReference type="EMBL" id="JABFUD020000002">
    <property type="protein sequence ID" value="KAI5083437.1"/>
    <property type="molecule type" value="Genomic_DNA"/>
</dbReference>
<name>A0A9D4ZS07_ADICA</name>
<comment type="caution">
    <text evidence="2">The sequence shown here is derived from an EMBL/GenBank/DDBJ whole genome shotgun (WGS) entry which is preliminary data.</text>
</comment>
<dbReference type="AlphaFoldDB" id="A0A9D4ZS07"/>
<sequence length="113" mass="11949">MSWQRSQSWLAFYFFLNLHSLETASQASSSEYCAKSRSLSVVSASSTFDSYLGAGGSLCSSIFSTSIAFVNSLEGTIGNGSRVASKFVTNSAAFFATSCYAYSKGSVSSSFEG</sequence>
<protein>
    <recommendedName>
        <fullName evidence="4">Secreted protein</fullName>
    </recommendedName>
</protein>
<accession>A0A9D4ZS07</accession>
<dbReference type="Proteomes" id="UP000886520">
    <property type="component" value="Chromosome 3"/>
</dbReference>
<proteinExistence type="predicted"/>
<evidence type="ECO:0000256" key="1">
    <source>
        <dbReference type="SAM" id="SignalP"/>
    </source>
</evidence>
<feature type="signal peptide" evidence="1">
    <location>
        <begin position="1"/>
        <end position="27"/>
    </location>
</feature>
<evidence type="ECO:0008006" key="4">
    <source>
        <dbReference type="Google" id="ProtNLM"/>
    </source>
</evidence>
<keyword evidence="1" id="KW-0732">Signal</keyword>